<feature type="region of interest" description="Disordered" evidence="1">
    <location>
        <begin position="44"/>
        <end position="95"/>
    </location>
</feature>
<dbReference type="GO" id="GO:0004519">
    <property type="term" value="F:endonuclease activity"/>
    <property type="evidence" value="ECO:0007669"/>
    <property type="project" value="InterPro"/>
</dbReference>
<dbReference type="PATRIC" id="fig|68170.10.peg.6019"/>
<dbReference type="Gene3D" id="1.10.30.50">
    <property type="match status" value="1"/>
</dbReference>
<proteinExistence type="predicted"/>
<dbReference type="CDD" id="cd00085">
    <property type="entry name" value="HNHc"/>
    <property type="match status" value="1"/>
</dbReference>
<keyword evidence="4" id="KW-1185">Reference proteome</keyword>
<organism evidence="3 4">
    <name type="scientific">Lentzea aerocolonigenes</name>
    <name type="common">Lechevalieria aerocolonigenes</name>
    <name type="synonym">Saccharothrix aerocolonigenes</name>
    <dbReference type="NCBI Taxonomy" id="68170"/>
    <lineage>
        <taxon>Bacteria</taxon>
        <taxon>Bacillati</taxon>
        <taxon>Actinomycetota</taxon>
        <taxon>Actinomycetes</taxon>
        <taxon>Pseudonocardiales</taxon>
        <taxon>Pseudonocardiaceae</taxon>
        <taxon>Lentzea</taxon>
    </lineage>
</organism>
<feature type="domain" description="HNH nuclease" evidence="2">
    <location>
        <begin position="18"/>
        <end position="64"/>
    </location>
</feature>
<accession>A0A0F0GS76</accession>
<dbReference type="OrthoDB" id="3234360at2"/>
<dbReference type="Pfam" id="PF01844">
    <property type="entry name" value="HNH"/>
    <property type="match status" value="1"/>
</dbReference>
<feature type="compositionally biased region" description="Basic and acidic residues" evidence="1">
    <location>
        <begin position="44"/>
        <end position="53"/>
    </location>
</feature>
<protein>
    <recommendedName>
        <fullName evidence="2">HNH nuclease domain-containing protein</fullName>
    </recommendedName>
</protein>
<evidence type="ECO:0000313" key="4">
    <source>
        <dbReference type="Proteomes" id="UP000033393"/>
    </source>
</evidence>
<dbReference type="GO" id="GO:0008270">
    <property type="term" value="F:zinc ion binding"/>
    <property type="evidence" value="ECO:0007669"/>
    <property type="project" value="InterPro"/>
</dbReference>
<evidence type="ECO:0000259" key="2">
    <source>
        <dbReference type="SMART" id="SM00507"/>
    </source>
</evidence>
<dbReference type="InterPro" id="IPR002711">
    <property type="entry name" value="HNH"/>
</dbReference>
<feature type="compositionally biased region" description="Low complexity" evidence="1">
    <location>
        <begin position="73"/>
        <end position="84"/>
    </location>
</feature>
<dbReference type="AlphaFoldDB" id="A0A0F0GS76"/>
<dbReference type="SUPFAM" id="SSF57802">
    <property type="entry name" value="Rubredoxin-like"/>
    <property type="match status" value="1"/>
</dbReference>
<gene>
    <name evidence="3" type="ORF">UK23_23860</name>
</gene>
<sequence>MPWTGSDRSARLPADWPRIRARILRRDPLCRVCGYRLSAEVDHIEPGDNHEDSNLQGICPPCHRTKSAREGGRAAAARRTSALRPPAPHPGLIER</sequence>
<evidence type="ECO:0000313" key="3">
    <source>
        <dbReference type="EMBL" id="KJK46354.1"/>
    </source>
</evidence>
<dbReference type="GO" id="GO:0003676">
    <property type="term" value="F:nucleic acid binding"/>
    <property type="evidence" value="ECO:0007669"/>
    <property type="project" value="InterPro"/>
</dbReference>
<name>A0A0F0GS76_LENAE</name>
<evidence type="ECO:0000256" key="1">
    <source>
        <dbReference type="SAM" id="MobiDB-lite"/>
    </source>
</evidence>
<dbReference type="SMART" id="SM00507">
    <property type="entry name" value="HNHc"/>
    <property type="match status" value="1"/>
</dbReference>
<dbReference type="InterPro" id="IPR003615">
    <property type="entry name" value="HNH_nuc"/>
</dbReference>
<comment type="caution">
    <text evidence="3">The sequence shown here is derived from an EMBL/GenBank/DDBJ whole genome shotgun (WGS) entry which is preliminary data.</text>
</comment>
<dbReference type="EMBL" id="JYJG01000172">
    <property type="protein sequence ID" value="KJK46354.1"/>
    <property type="molecule type" value="Genomic_DNA"/>
</dbReference>
<reference evidence="3 4" key="1">
    <citation type="submission" date="2015-02" db="EMBL/GenBank/DDBJ databases">
        <authorList>
            <person name="Ju K.-S."/>
            <person name="Doroghazi J.R."/>
            <person name="Metcalf W."/>
        </authorList>
    </citation>
    <scope>NUCLEOTIDE SEQUENCE [LARGE SCALE GENOMIC DNA]</scope>
    <source>
        <strain evidence="3 4">NRRL B-16140</strain>
    </source>
</reference>
<dbReference type="Proteomes" id="UP000033393">
    <property type="component" value="Unassembled WGS sequence"/>
</dbReference>